<accession>A0AAD4MTQ5</accession>
<protein>
    <submittedName>
        <fullName evidence="2">Uncharacterized protein</fullName>
    </submittedName>
</protein>
<evidence type="ECO:0000256" key="1">
    <source>
        <dbReference type="SAM" id="SignalP"/>
    </source>
</evidence>
<keyword evidence="3" id="KW-1185">Reference proteome</keyword>
<keyword evidence="1" id="KW-0732">Signal</keyword>
<comment type="caution">
    <text evidence="2">The sequence shown here is derived from an EMBL/GenBank/DDBJ whole genome shotgun (WGS) entry which is preliminary data.</text>
</comment>
<feature type="chain" id="PRO_5041962541" evidence="1">
    <location>
        <begin position="30"/>
        <end position="199"/>
    </location>
</feature>
<dbReference type="Proteomes" id="UP001201812">
    <property type="component" value="Unassembled WGS sequence"/>
</dbReference>
<evidence type="ECO:0000313" key="2">
    <source>
        <dbReference type="EMBL" id="KAI1703522.1"/>
    </source>
</evidence>
<proteinExistence type="predicted"/>
<organism evidence="2 3">
    <name type="scientific">Ditylenchus destructor</name>
    <dbReference type="NCBI Taxonomy" id="166010"/>
    <lineage>
        <taxon>Eukaryota</taxon>
        <taxon>Metazoa</taxon>
        <taxon>Ecdysozoa</taxon>
        <taxon>Nematoda</taxon>
        <taxon>Chromadorea</taxon>
        <taxon>Rhabditida</taxon>
        <taxon>Tylenchina</taxon>
        <taxon>Tylenchomorpha</taxon>
        <taxon>Sphaerularioidea</taxon>
        <taxon>Anguinidae</taxon>
        <taxon>Anguininae</taxon>
        <taxon>Ditylenchus</taxon>
    </lineage>
</organism>
<sequence>MSVIAKVFTTRHSVFLFLLNIALLHFISAKEGDEKVLESEQDKEKEEKKSRFEIPTNLLEKLDTVGNVAEVYYTCVESAAANNQAFSYGKLGKREQKPEYKPAIEHLKKLDQGFQSSPLIERQISIGQQVKSDFDGAIAAIKQFKENAKGRWRLNTDDLLKKMVQKAHSPAYALIISSAEGKAKLLEAKLKQLGEIKKK</sequence>
<reference evidence="2" key="1">
    <citation type="submission" date="2022-01" db="EMBL/GenBank/DDBJ databases">
        <title>Genome Sequence Resource for Two Populations of Ditylenchus destructor, the Migratory Endoparasitic Phytonematode.</title>
        <authorList>
            <person name="Zhang H."/>
            <person name="Lin R."/>
            <person name="Xie B."/>
        </authorList>
    </citation>
    <scope>NUCLEOTIDE SEQUENCE</scope>
    <source>
        <strain evidence="2">BazhouSP</strain>
    </source>
</reference>
<name>A0AAD4MTQ5_9BILA</name>
<dbReference type="AlphaFoldDB" id="A0AAD4MTQ5"/>
<gene>
    <name evidence="2" type="ORF">DdX_14855</name>
</gene>
<feature type="signal peptide" evidence="1">
    <location>
        <begin position="1"/>
        <end position="29"/>
    </location>
</feature>
<evidence type="ECO:0000313" key="3">
    <source>
        <dbReference type="Proteomes" id="UP001201812"/>
    </source>
</evidence>
<dbReference type="EMBL" id="JAKKPZ010000081">
    <property type="protein sequence ID" value="KAI1703522.1"/>
    <property type="molecule type" value="Genomic_DNA"/>
</dbReference>